<organism evidence="2 3">
    <name type="scientific">Methanothermobacter thermautotrophicus (strain ATCC 29096 / DSM 1053 / JCM 10044 / NBRC 100330 / Delta H)</name>
    <name type="common">Methanobacterium thermoautotrophicum</name>
    <dbReference type="NCBI Taxonomy" id="187420"/>
    <lineage>
        <taxon>Archaea</taxon>
        <taxon>Methanobacteriati</taxon>
        <taxon>Methanobacteriota</taxon>
        <taxon>Methanomada group</taxon>
        <taxon>Methanobacteria</taxon>
        <taxon>Methanobacteriales</taxon>
        <taxon>Methanobacteriaceae</taxon>
        <taxon>Methanothermobacter</taxon>
    </lineage>
</organism>
<dbReference type="Proteomes" id="UP000005223">
    <property type="component" value="Chromosome"/>
</dbReference>
<dbReference type="InParanoid" id="O26430"/>
<dbReference type="InterPro" id="IPR008928">
    <property type="entry name" value="6-hairpin_glycosidase_sf"/>
</dbReference>
<dbReference type="STRING" id="187420.MTH_330"/>
<dbReference type="GO" id="GO:0015012">
    <property type="term" value="P:heparan sulfate proteoglycan biosynthetic process"/>
    <property type="evidence" value="ECO:0007669"/>
    <property type="project" value="InterPro"/>
</dbReference>
<dbReference type="PIR" id="D69142">
    <property type="entry name" value="D69142"/>
</dbReference>
<evidence type="ECO:0000259" key="1">
    <source>
        <dbReference type="Pfam" id="PF06662"/>
    </source>
</evidence>
<evidence type="ECO:0000313" key="3">
    <source>
        <dbReference type="Proteomes" id="UP000005223"/>
    </source>
</evidence>
<feature type="domain" description="D-glucuronyl C5-epimerase C-terminal" evidence="1">
    <location>
        <begin position="218"/>
        <end position="393"/>
    </location>
</feature>
<dbReference type="InterPro" id="IPR010598">
    <property type="entry name" value="C5-epim_C"/>
</dbReference>
<sequence length="405" mass="47008">MLKIYYLMRNIFLLAVLAAVLISPAYADDPQEVNSTQLLENSSSQNASVTLENHLNRSYYLDNYSKLLEDALRKNREIRSSLYSMYRRTGDRRYYVAYIDAGYAVGVFQRIKAKRPLRSDEKIIEIKTIQANNAYFSRSLSPSKSYVAIVFGNRSSYYRNFPSEYMSSLPFSYYKYKGWNIYPVLTSNLAGASNDSMFLEILDEQKLMVSFRTYRGMKYAVFPMYFDYCGSGAGWLDSFAQGNLAGHYARAYRLTGDPEYLKISDALINSFRAPAGLVKSTKYGNFYLHYNFMRQHYILNAHLICTLGLHRAYTYTGNTRALMLFREGVSTFRAMHRRFDSGRWTYYAVDGGSYRPAWLASEGYHRLHVQLANSLWKATGDSYYRSIALRWNSYLKRKGLKPERI</sequence>
<reference evidence="2 3" key="1">
    <citation type="journal article" date="1997" name="J. Bacteriol.">
        <title>Complete genome sequence of Methanobacterium thermoautotrophicum deltaH: functional analysis and comparative genomics.</title>
        <authorList>
            <person name="Smith D.R."/>
            <person name="Doucette-Stamm L.A."/>
            <person name="Deloughery C."/>
            <person name="Lee H.-M."/>
            <person name="Dubois J."/>
            <person name="Aldredge T."/>
            <person name="Bashirzadeh R."/>
            <person name="Blakely D."/>
            <person name="Cook R."/>
            <person name="Gilbert K."/>
            <person name="Harrison D."/>
            <person name="Hoang L."/>
            <person name="Keagle P."/>
            <person name="Lumm W."/>
            <person name="Pothier B."/>
            <person name="Qiu D."/>
            <person name="Spadafora R."/>
            <person name="Vicare R."/>
            <person name="Wang Y."/>
            <person name="Wierzbowski J."/>
            <person name="Gibson R."/>
            <person name="Jiwani N."/>
            <person name="Caruso A."/>
            <person name="Bush D."/>
            <person name="Safer H."/>
            <person name="Patwell D."/>
            <person name="Prabhakar S."/>
            <person name="McDougall S."/>
            <person name="Shimer G."/>
            <person name="Goyal A."/>
            <person name="Pietrovski S."/>
            <person name="Church G.M."/>
            <person name="Daniels C.J."/>
            <person name="Mao J.-i."/>
            <person name="Rice P."/>
            <person name="Nolling J."/>
            <person name="Reeve J.N."/>
        </authorList>
    </citation>
    <scope>NUCLEOTIDE SEQUENCE [LARGE SCALE GENOMIC DNA]</scope>
    <source>
        <strain evidence="3">ATCC 29096 / DSM 1053 / JCM 10044 / NBRC 100330 / Delta H</strain>
    </source>
</reference>
<proteinExistence type="predicted"/>
<dbReference type="EnsemblBacteria" id="AAB84836">
    <property type="protein sequence ID" value="AAB84836"/>
    <property type="gene ID" value="MTH_330"/>
</dbReference>
<dbReference type="GO" id="GO:0005975">
    <property type="term" value="P:carbohydrate metabolic process"/>
    <property type="evidence" value="ECO:0007669"/>
    <property type="project" value="InterPro"/>
</dbReference>
<dbReference type="GO" id="GO:0047464">
    <property type="term" value="F:heparosan-N-sulfate-glucuronate 5-epimerase activity"/>
    <property type="evidence" value="ECO:0007669"/>
    <property type="project" value="InterPro"/>
</dbReference>
<dbReference type="AlphaFoldDB" id="O26430"/>
<dbReference type="KEGG" id="mth:MTH_330"/>
<dbReference type="Pfam" id="PF06662">
    <property type="entry name" value="C5-epim_C"/>
    <property type="match status" value="1"/>
</dbReference>
<gene>
    <name evidence="2" type="ordered locus">MTH_330</name>
</gene>
<dbReference type="PaxDb" id="187420-MTH_330"/>
<keyword evidence="3" id="KW-1185">Reference proteome</keyword>
<dbReference type="InterPro" id="IPR039721">
    <property type="entry name" value="C5-epimerase"/>
</dbReference>
<dbReference type="PANTHER" id="PTHR13174:SF3">
    <property type="entry name" value="D-GLUCURONYL C5-EPIMERASE"/>
    <property type="match status" value="1"/>
</dbReference>
<protein>
    <submittedName>
        <fullName evidence="2">Conserved protein</fullName>
    </submittedName>
</protein>
<dbReference type="PANTHER" id="PTHR13174">
    <property type="entry name" value="D-GLUCURONYL C5-EPIMERASE"/>
    <property type="match status" value="1"/>
</dbReference>
<dbReference type="EMBL" id="AE000666">
    <property type="protein sequence ID" value="AAB84836.1"/>
    <property type="molecule type" value="Genomic_DNA"/>
</dbReference>
<evidence type="ECO:0000313" key="2">
    <source>
        <dbReference type="EMBL" id="AAB84836.1"/>
    </source>
</evidence>
<dbReference type="HOGENOM" id="CLU_040765_0_0_2"/>
<accession>O26430</accession>
<name>O26430_METTH</name>
<dbReference type="SUPFAM" id="SSF48208">
    <property type="entry name" value="Six-hairpin glycosidases"/>
    <property type="match status" value="1"/>
</dbReference>